<protein>
    <submittedName>
        <fullName evidence="1">Uncharacterized protein</fullName>
    </submittedName>
</protein>
<reference evidence="1 2" key="1">
    <citation type="journal article" date="2019" name="Appl. Environ. Microbiol.">
        <title>Clostridium scindens ATCC 35704: integration of nutritional requirements, the complete genome sequence, and global transcriptional responses to bile acids.</title>
        <authorList>
            <person name="Devendran S."/>
            <person name="Shrestha R."/>
            <person name="Alves J.M.P."/>
            <person name="Wolf P.G."/>
            <person name="Ly L."/>
            <person name="Hernandez A.G."/>
            <person name="Mendez-Garcia C."/>
            <person name="Inboden A."/>
            <person name="Wiley J."/>
            <person name="Paul O."/>
            <person name="Allen A."/>
            <person name="Springer E."/>
            <person name="Wright C.L."/>
            <person name="Fields C.J."/>
            <person name="Daniel S.L."/>
            <person name="Ridlon J.M."/>
        </authorList>
    </citation>
    <scope>NUCLEOTIDE SEQUENCE [LARGE SCALE GENOMIC DNA]</scope>
    <source>
        <strain evidence="1 2">ATCC 35704</strain>
    </source>
</reference>
<dbReference type="EMBL" id="CP036170">
    <property type="protein sequence ID" value="QBF72813.1"/>
    <property type="molecule type" value="Genomic_DNA"/>
</dbReference>
<dbReference type="KEGG" id="csci:HDCHBGLK_00158"/>
<name>B0NJ68_CLOS5</name>
<dbReference type="STRING" id="411468.CLOSCI_03554"/>
<keyword evidence="2" id="KW-1185">Reference proteome</keyword>
<evidence type="ECO:0000313" key="1">
    <source>
        <dbReference type="EMBL" id="QBF72813.1"/>
    </source>
</evidence>
<evidence type="ECO:0000313" key="2">
    <source>
        <dbReference type="Proteomes" id="UP000289664"/>
    </source>
</evidence>
<dbReference type="GeneID" id="62697924"/>
<dbReference type="RefSeq" id="WP_004608208.1">
    <property type="nucleotide sequence ID" value="NZ_CP036170.1"/>
</dbReference>
<sequence>MYKKTRIFLMLAGIILQVLAMILYSFAETDAPGFLYMAVWILCAALVRYSINTMKVI</sequence>
<accession>B0NJ68</accession>
<organism evidence="1 2">
    <name type="scientific">Clostridium scindens (strain ATCC 35704 / DSM 5676 / VPI 13733 / 19)</name>
    <dbReference type="NCBI Taxonomy" id="411468"/>
    <lineage>
        <taxon>Bacteria</taxon>
        <taxon>Bacillati</taxon>
        <taxon>Bacillota</taxon>
        <taxon>Clostridia</taxon>
        <taxon>Lachnospirales</taxon>
        <taxon>Lachnospiraceae</taxon>
    </lineage>
</organism>
<gene>
    <name evidence="1" type="ORF">HDCHBGLK_00158</name>
</gene>
<dbReference type="Proteomes" id="UP000289664">
    <property type="component" value="Chromosome"/>
</dbReference>
<dbReference type="AlphaFoldDB" id="B0NJ68"/>
<proteinExistence type="predicted"/>
<dbReference type="HOGENOM" id="CLU_2914321_0_0_9"/>